<organism evidence="9">
    <name type="scientific">Oppiella nova</name>
    <dbReference type="NCBI Taxonomy" id="334625"/>
    <lineage>
        <taxon>Eukaryota</taxon>
        <taxon>Metazoa</taxon>
        <taxon>Ecdysozoa</taxon>
        <taxon>Arthropoda</taxon>
        <taxon>Chelicerata</taxon>
        <taxon>Arachnida</taxon>
        <taxon>Acari</taxon>
        <taxon>Acariformes</taxon>
        <taxon>Sarcoptiformes</taxon>
        <taxon>Oribatida</taxon>
        <taxon>Brachypylina</taxon>
        <taxon>Oppioidea</taxon>
        <taxon>Oppiidae</taxon>
        <taxon>Oppiella</taxon>
    </lineage>
</organism>
<dbReference type="Pfam" id="PF13561">
    <property type="entry name" value="adh_short_C2"/>
    <property type="match status" value="1"/>
</dbReference>
<dbReference type="PANTHER" id="PTHR42808:SF3">
    <property type="entry name" value="HYDROXYSTEROID DEHYDROGENASE-LIKE PROTEIN 2"/>
    <property type="match status" value="1"/>
</dbReference>
<evidence type="ECO:0000256" key="7">
    <source>
        <dbReference type="ARBA" id="ARBA00023140"/>
    </source>
</evidence>
<evidence type="ECO:0000256" key="6">
    <source>
        <dbReference type="ARBA" id="ARBA00023128"/>
    </source>
</evidence>
<dbReference type="EMBL" id="OC919791">
    <property type="protein sequence ID" value="CAD7651908.1"/>
    <property type="molecule type" value="Genomic_DNA"/>
</dbReference>
<evidence type="ECO:0000256" key="3">
    <source>
        <dbReference type="ARBA" id="ARBA00006484"/>
    </source>
</evidence>
<proteinExistence type="inferred from homology"/>
<dbReference type="GO" id="GO:0005777">
    <property type="term" value="C:peroxisome"/>
    <property type="evidence" value="ECO:0007669"/>
    <property type="project" value="UniProtKB-SubCell"/>
</dbReference>
<name>A0A7R9M1M2_9ACAR</name>
<keyword evidence="6" id="KW-0496">Mitochondrion</keyword>
<dbReference type="FunFam" id="3.40.50.720:FF:000301">
    <property type="entry name" value="Hydroxysteroid dehydrogenase like 2"/>
    <property type="match status" value="1"/>
</dbReference>
<dbReference type="Proteomes" id="UP000728032">
    <property type="component" value="Unassembled WGS sequence"/>
</dbReference>
<evidence type="ECO:0000313" key="10">
    <source>
        <dbReference type="Proteomes" id="UP000728032"/>
    </source>
</evidence>
<evidence type="ECO:0000256" key="2">
    <source>
        <dbReference type="ARBA" id="ARBA00004275"/>
    </source>
</evidence>
<evidence type="ECO:0000256" key="8">
    <source>
        <dbReference type="ARBA" id="ARBA00040243"/>
    </source>
</evidence>
<evidence type="ECO:0000256" key="4">
    <source>
        <dbReference type="ARBA" id="ARBA00022857"/>
    </source>
</evidence>
<dbReference type="NCBIfam" id="NF006133">
    <property type="entry name" value="PRK08278.1"/>
    <property type="match status" value="1"/>
</dbReference>
<comment type="similarity">
    <text evidence="3">Belongs to the short-chain dehydrogenases/reductases (SDR) family.</text>
</comment>
<reference evidence="9" key="1">
    <citation type="submission" date="2020-11" db="EMBL/GenBank/DDBJ databases">
        <authorList>
            <person name="Tran Van P."/>
        </authorList>
    </citation>
    <scope>NUCLEOTIDE SEQUENCE</scope>
</reference>
<comment type="subcellular location">
    <subcellularLocation>
        <location evidence="1">Mitochondrion</location>
    </subcellularLocation>
    <subcellularLocation>
        <location evidence="2">Peroxisome</location>
    </subcellularLocation>
</comment>
<keyword evidence="5" id="KW-0560">Oxidoreductase</keyword>
<dbReference type="OrthoDB" id="5327538at2759"/>
<dbReference type="EMBL" id="CAJPVJ010004966">
    <property type="protein sequence ID" value="CAG2169092.1"/>
    <property type="molecule type" value="Genomic_DNA"/>
</dbReference>
<protein>
    <recommendedName>
        <fullName evidence="8">Hydroxysteroid dehydrogenase-like protein 2</fullName>
    </recommendedName>
</protein>
<dbReference type="InterPro" id="IPR036291">
    <property type="entry name" value="NAD(P)-bd_dom_sf"/>
</dbReference>
<dbReference type="InterPro" id="IPR051935">
    <property type="entry name" value="HSDL2"/>
</dbReference>
<dbReference type="InterPro" id="IPR002347">
    <property type="entry name" value="SDR_fam"/>
</dbReference>
<keyword evidence="7" id="KW-0576">Peroxisome</keyword>
<keyword evidence="4" id="KW-0521">NADP</keyword>
<dbReference type="PANTHER" id="PTHR42808">
    <property type="entry name" value="HYDROXYSTEROID DEHYDROGENASE-LIKE PROTEIN 2"/>
    <property type="match status" value="1"/>
</dbReference>
<evidence type="ECO:0000313" key="9">
    <source>
        <dbReference type="EMBL" id="CAD7651908.1"/>
    </source>
</evidence>
<dbReference type="GO" id="GO:0016491">
    <property type="term" value="F:oxidoreductase activity"/>
    <property type="evidence" value="ECO:0007669"/>
    <property type="project" value="UniProtKB-KW"/>
</dbReference>
<accession>A0A7R9M1M2</accession>
<dbReference type="GO" id="GO:0005739">
    <property type="term" value="C:mitochondrion"/>
    <property type="evidence" value="ECO:0007669"/>
    <property type="project" value="UniProtKB-SubCell"/>
</dbReference>
<dbReference type="SUPFAM" id="SSF51735">
    <property type="entry name" value="NAD(P)-binding Rossmann-fold domains"/>
    <property type="match status" value="1"/>
</dbReference>
<keyword evidence="10" id="KW-1185">Reference proteome</keyword>
<sequence length="294" mass="32285">MIPCDLRDEESVKSAFEKTIKQFGGLDILVNNASAISLTGTEQTSMKKYDLMHSINTRGTYMASKYAIPHLKKASNPHILNLSPPLVMTAKWFENHVAYTMAKYGMSMCVLGMASEFKPDGIAVNALWPRTAIWTAAMSMIGAGDPGMANSCRKVDILADSAYGILSKNSKSFSGNFVIDEDFLRSEGIQDLEQYSVKPGSALMLDFFLPEEQLNKGDNVLNIPVPKSGEASGQQSVGKTDRIFEGIKSVINDELRKDINAVLAFVISGQSWLIDAHTSRPLRVEKALCLSRLH</sequence>
<evidence type="ECO:0000256" key="1">
    <source>
        <dbReference type="ARBA" id="ARBA00004173"/>
    </source>
</evidence>
<evidence type="ECO:0000256" key="5">
    <source>
        <dbReference type="ARBA" id="ARBA00023002"/>
    </source>
</evidence>
<gene>
    <name evidence="9" type="ORF">ONB1V03_LOCUS8576</name>
</gene>
<dbReference type="AlphaFoldDB" id="A0A7R9M1M2"/>
<dbReference type="Gene3D" id="3.40.50.720">
    <property type="entry name" value="NAD(P)-binding Rossmann-like Domain"/>
    <property type="match status" value="1"/>
</dbReference>